<keyword evidence="2 8" id="KW-0436">Ligase</keyword>
<dbReference type="SMART" id="SM01016">
    <property type="entry name" value="Arg_tRNA_synt_N"/>
    <property type="match status" value="1"/>
</dbReference>
<comment type="similarity">
    <text evidence="1 8 9">Belongs to the class-I aminoacyl-tRNA synthetase family.</text>
</comment>
<evidence type="ECO:0000256" key="7">
    <source>
        <dbReference type="ARBA" id="ARBA00049339"/>
    </source>
</evidence>
<dbReference type="SUPFAM" id="SSF52374">
    <property type="entry name" value="Nucleotidylyl transferase"/>
    <property type="match status" value="1"/>
</dbReference>
<dbReference type="PRINTS" id="PR01038">
    <property type="entry name" value="TRNASYNTHARG"/>
</dbReference>
<dbReference type="InterPro" id="IPR008909">
    <property type="entry name" value="DALR_anticod-bd"/>
</dbReference>
<evidence type="ECO:0000313" key="12">
    <source>
        <dbReference type="EMBL" id="KPQ44918.1"/>
    </source>
</evidence>
<dbReference type="Pfam" id="PF05746">
    <property type="entry name" value="DALR_1"/>
    <property type="match status" value="1"/>
</dbReference>
<protein>
    <recommendedName>
        <fullName evidence="8">Arginine--tRNA ligase</fullName>
        <ecNumber evidence="8">6.1.1.19</ecNumber>
    </recommendedName>
    <alternativeName>
        <fullName evidence="8">Arginyl-tRNA synthetase</fullName>
        <shortName evidence="8">ArgRS</shortName>
    </alternativeName>
</protein>
<proteinExistence type="inferred from homology"/>
<dbReference type="Pfam" id="PF03485">
    <property type="entry name" value="Arg_tRNA_synt_N"/>
    <property type="match status" value="1"/>
</dbReference>
<dbReference type="SUPFAM" id="SSF55190">
    <property type="entry name" value="Arginyl-tRNA synthetase (ArgRS), N-terminal 'additional' domain"/>
    <property type="match status" value="1"/>
</dbReference>
<dbReference type="PANTHER" id="PTHR11956">
    <property type="entry name" value="ARGINYL-TRNA SYNTHETASE"/>
    <property type="match status" value="1"/>
</dbReference>
<accession>A0A0P8E399</accession>
<evidence type="ECO:0000256" key="5">
    <source>
        <dbReference type="ARBA" id="ARBA00022917"/>
    </source>
</evidence>
<keyword evidence="5 8" id="KW-0648">Protein biosynthesis</keyword>
<evidence type="ECO:0000256" key="6">
    <source>
        <dbReference type="ARBA" id="ARBA00023146"/>
    </source>
</evidence>
<evidence type="ECO:0000256" key="8">
    <source>
        <dbReference type="HAMAP-Rule" id="MF_00123"/>
    </source>
</evidence>
<dbReference type="GO" id="GO:0006420">
    <property type="term" value="P:arginyl-tRNA aminoacylation"/>
    <property type="evidence" value="ECO:0007669"/>
    <property type="project" value="UniProtKB-UniRule"/>
</dbReference>
<evidence type="ECO:0000259" key="11">
    <source>
        <dbReference type="SMART" id="SM01016"/>
    </source>
</evidence>
<keyword evidence="4 8" id="KW-0067">ATP-binding</keyword>
<keyword evidence="6 8" id="KW-0030">Aminoacyl-tRNA synthetase</keyword>
<keyword evidence="8" id="KW-0963">Cytoplasm</keyword>
<evidence type="ECO:0000256" key="9">
    <source>
        <dbReference type="RuleBase" id="RU363038"/>
    </source>
</evidence>
<keyword evidence="3 8" id="KW-0547">Nucleotide-binding</keyword>
<dbReference type="CDD" id="cd00671">
    <property type="entry name" value="ArgRS_core"/>
    <property type="match status" value="1"/>
</dbReference>
<dbReference type="InterPro" id="IPR005148">
    <property type="entry name" value="Arg-tRNA-synth_N"/>
</dbReference>
<evidence type="ECO:0000256" key="4">
    <source>
        <dbReference type="ARBA" id="ARBA00022840"/>
    </source>
</evidence>
<organism evidence="12 13">
    <name type="scientific">Candidatus Methanoperedens nitratireducens</name>
    <dbReference type="NCBI Taxonomy" id="1392998"/>
    <lineage>
        <taxon>Archaea</taxon>
        <taxon>Methanobacteriati</taxon>
        <taxon>Methanobacteriota</taxon>
        <taxon>Stenosarchaea group</taxon>
        <taxon>Methanomicrobia</taxon>
        <taxon>Methanosarcinales</taxon>
        <taxon>ANME-2 cluster</taxon>
        <taxon>Candidatus Methanoperedentaceae</taxon>
        <taxon>Candidatus Methanoperedens</taxon>
    </lineage>
</organism>
<feature type="domain" description="DALR anticodon binding" evidence="10">
    <location>
        <begin position="479"/>
        <end position="604"/>
    </location>
</feature>
<dbReference type="InterPro" id="IPR014729">
    <property type="entry name" value="Rossmann-like_a/b/a_fold"/>
</dbReference>
<dbReference type="AlphaFoldDB" id="A0A0P8E399"/>
<dbReference type="NCBIfam" id="TIGR00456">
    <property type="entry name" value="argS"/>
    <property type="match status" value="1"/>
</dbReference>
<sequence length="604" mass="68392">MITFGFNLENVMHQNDAISKNYVLCLCVLLDFMFLKFKDEVSSILSGAVEKAGFKTEDLALTESPHADLASSVGFKLAPKYKKSPKEISEKIYKNISIQAGSYIARAEMTGPYINFFISRTFLNETVLRVLHDRENFGNLNNKGKVILEHTSANPDGPLHIGHIRNSVIGDTLARILKRAGYDVETQYYINDMGRQIAVVVWGLENFQFDTTKKKDHAIAEVYINANKTLVDEKEHSPEVDAIMKKYEIGDPGIEAKFKNAIDTCMEGIKESLTRMNIRHDKFIWESQFVRSGEVNRIMDEVKALDRTALKDGAFMVDLKDMGIQKSLVVQRSDGTSLYTTRDLSYHEWKATQCDRMIDILGADHKLISSQLKAVLRILGHKEPEIVIFEFVSLPEGSMSTRRGVFISADELIDEVEKAAFEVVDKKLPDKDLDFKKKVAAFVSIGAVRYDIIRISPEKATVFDWKEAVDFEKQGAPFIQYAHARACSIIKNAKDEGYYGDFSNQYSPSKFDPNVLLEEQEIALIKKLSVFERVIDDASRELKPNLLAIYARELADSFNQFYRFVPVLSAEPEFRSARLELVECSRIVLANALDTLGIFAPESM</sequence>
<dbReference type="InterPro" id="IPR035684">
    <property type="entry name" value="ArgRS_core"/>
</dbReference>
<evidence type="ECO:0000256" key="1">
    <source>
        <dbReference type="ARBA" id="ARBA00005594"/>
    </source>
</evidence>
<dbReference type="HAMAP" id="MF_00123">
    <property type="entry name" value="Arg_tRNA_synth"/>
    <property type="match status" value="1"/>
</dbReference>
<dbReference type="Proteomes" id="UP000050360">
    <property type="component" value="Unassembled WGS sequence"/>
</dbReference>
<comment type="caution">
    <text evidence="12">The sequence shown here is derived from an EMBL/GenBank/DDBJ whole genome shotgun (WGS) entry which is preliminary data.</text>
</comment>
<comment type="catalytic activity">
    <reaction evidence="7 8">
        <text>tRNA(Arg) + L-arginine + ATP = L-arginyl-tRNA(Arg) + AMP + diphosphate</text>
        <dbReference type="Rhea" id="RHEA:20301"/>
        <dbReference type="Rhea" id="RHEA-COMP:9658"/>
        <dbReference type="Rhea" id="RHEA-COMP:9673"/>
        <dbReference type="ChEBI" id="CHEBI:30616"/>
        <dbReference type="ChEBI" id="CHEBI:32682"/>
        <dbReference type="ChEBI" id="CHEBI:33019"/>
        <dbReference type="ChEBI" id="CHEBI:78442"/>
        <dbReference type="ChEBI" id="CHEBI:78513"/>
        <dbReference type="ChEBI" id="CHEBI:456215"/>
        <dbReference type="EC" id="6.1.1.19"/>
    </reaction>
</comment>
<dbReference type="GO" id="GO:0004814">
    <property type="term" value="F:arginine-tRNA ligase activity"/>
    <property type="evidence" value="ECO:0007669"/>
    <property type="project" value="UniProtKB-UniRule"/>
</dbReference>
<name>A0A0P8E399_9EURY</name>
<dbReference type="GO" id="GO:0005737">
    <property type="term" value="C:cytoplasm"/>
    <property type="evidence" value="ECO:0007669"/>
    <property type="project" value="UniProtKB-SubCell"/>
</dbReference>
<dbReference type="Gene3D" id="1.10.730.10">
    <property type="entry name" value="Isoleucyl-tRNA Synthetase, Domain 1"/>
    <property type="match status" value="1"/>
</dbReference>
<dbReference type="PATRIC" id="fig|1719120.3.peg.542"/>
<dbReference type="InterPro" id="IPR009080">
    <property type="entry name" value="tRNAsynth_Ia_anticodon-bd"/>
</dbReference>
<dbReference type="Gene3D" id="3.40.50.620">
    <property type="entry name" value="HUPs"/>
    <property type="match status" value="1"/>
</dbReference>
<reference evidence="12 13" key="1">
    <citation type="submission" date="2015-09" db="EMBL/GenBank/DDBJ databases">
        <title>A metagenomics-based metabolic model of nitrate-dependent anaerobic oxidation of methane by Methanoperedens-like archaea.</title>
        <authorList>
            <person name="Arshad A."/>
            <person name="Speth D.R."/>
            <person name="De Graaf R.M."/>
            <person name="Op Den Camp H.J."/>
            <person name="Jetten M.S."/>
            <person name="Welte C.U."/>
        </authorList>
    </citation>
    <scope>NUCLEOTIDE SEQUENCE [LARGE SCALE GENOMIC DNA]</scope>
</reference>
<dbReference type="GO" id="GO:0005524">
    <property type="term" value="F:ATP binding"/>
    <property type="evidence" value="ECO:0007669"/>
    <property type="project" value="UniProtKB-UniRule"/>
</dbReference>
<dbReference type="SUPFAM" id="SSF47323">
    <property type="entry name" value="Anticodon-binding domain of a subclass of class I aminoacyl-tRNA synthetases"/>
    <property type="match status" value="1"/>
</dbReference>
<dbReference type="EMBL" id="LKCM01000042">
    <property type="protein sequence ID" value="KPQ44918.1"/>
    <property type="molecule type" value="Genomic_DNA"/>
</dbReference>
<dbReference type="PANTHER" id="PTHR11956:SF5">
    <property type="entry name" value="ARGININE--TRNA LIGASE, CYTOPLASMIC"/>
    <property type="match status" value="1"/>
</dbReference>
<feature type="short sequence motif" description="'HIGH' region" evidence="8">
    <location>
        <begin position="153"/>
        <end position="163"/>
    </location>
</feature>
<comment type="subcellular location">
    <subcellularLocation>
        <location evidence="8">Cytoplasm</location>
    </subcellularLocation>
</comment>
<dbReference type="Pfam" id="PF00750">
    <property type="entry name" value="tRNA-synt_1d"/>
    <property type="match status" value="1"/>
</dbReference>
<dbReference type="SMART" id="SM00836">
    <property type="entry name" value="DALR_1"/>
    <property type="match status" value="1"/>
</dbReference>
<gene>
    <name evidence="8" type="primary">argS</name>
    <name evidence="12" type="ORF">MPEBLZ_00501</name>
</gene>
<evidence type="ECO:0000256" key="3">
    <source>
        <dbReference type="ARBA" id="ARBA00022741"/>
    </source>
</evidence>
<evidence type="ECO:0000259" key="10">
    <source>
        <dbReference type="SMART" id="SM00836"/>
    </source>
</evidence>
<dbReference type="FunFam" id="1.10.730.10:FF:000006">
    <property type="entry name" value="Arginyl-tRNA synthetase 2, mitochondrial"/>
    <property type="match status" value="1"/>
</dbReference>
<evidence type="ECO:0000256" key="2">
    <source>
        <dbReference type="ARBA" id="ARBA00022598"/>
    </source>
</evidence>
<feature type="domain" description="Arginyl tRNA synthetase N-terminal" evidence="11">
    <location>
        <begin position="35"/>
        <end position="118"/>
    </location>
</feature>
<evidence type="ECO:0000313" key="13">
    <source>
        <dbReference type="Proteomes" id="UP000050360"/>
    </source>
</evidence>
<dbReference type="Gene3D" id="3.30.1360.70">
    <property type="entry name" value="Arginyl tRNA synthetase N-terminal domain"/>
    <property type="match status" value="1"/>
</dbReference>
<dbReference type="EC" id="6.1.1.19" evidence="8"/>
<dbReference type="InterPro" id="IPR001278">
    <property type="entry name" value="Arg-tRNA-ligase"/>
</dbReference>
<dbReference type="InterPro" id="IPR036695">
    <property type="entry name" value="Arg-tRNA-synth_N_sf"/>
</dbReference>